<reference evidence="2 3" key="1">
    <citation type="submission" date="2015-04" db="EMBL/GenBank/DDBJ databases">
        <title>Genome sequence of Ceratocystis platani, a major pathogen of plane trees.</title>
        <authorList>
            <person name="Belbahri L."/>
        </authorList>
    </citation>
    <scope>NUCLEOTIDE SEQUENCE [LARGE SCALE GENOMIC DNA]</scope>
    <source>
        <strain evidence="2 3">CFO</strain>
    </source>
</reference>
<keyword evidence="1" id="KW-1133">Transmembrane helix</keyword>
<evidence type="ECO:0000256" key="1">
    <source>
        <dbReference type="SAM" id="Phobius"/>
    </source>
</evidence>
<dbReference type="Proteomes" id="UP000034841">
    <property type="component" value="Unassembled WGS sequence"/>
</dbReference>
<feature type="transmembrane region" description="Helical" evidence="1">
    <location>
        <begin position="33"/>
        <end position="56"/>
    </location>
</feature>
<accession>A0A0F8DCD0</accession>
<gene>
    <name evidence="2" type="ORF">CFO_g3998</name>
</gene>
<protein>
    <recommendedName>
        <fullName evidence="4">Ubiquitin carrier protein</fullName>
    </recommendedName>
</protein>
<organism evidence="2 3">
    <name type="scientific">Ceratocystis fimbriata f. sp. platani</name>
    <dbReference type="NCBI Taxonomy" id="88771"/>
    <lineage>
        <taxon>Eukaryota</taxon>
        <taxon>Fungi</taxon>
        <taxon>Dikarya</taxon>
        <taxon>Ascomycota</taxon>
        <taxon>Pezizomycotina</taxon>
        <taxon>Sordariomycetes</taxon>
        <taxon>Hypocreomycetidae</taxon>
        <taxon>Microascales</taxon>
        <taxon>Ceratocystidaceae</taxon>
        <taxon>Ceratocystis</taxon>
    </lineage>
</organism>
<dbReference type="OrthoDB" id="2896006at2759"/>
<evidence type="ECO:0000313" key="3">
    <source>
        <dbReference type="Proteomes" id="UP000034841"/>
    </source>
</evidence>
<keyword evidence="1" id="KW-0472">Membrane</keyword>
<keyword evidence="1" id="KW-0812">Transmembrane</keyword>
<feature type="transmembrane region" description="Helical" evidence="1">
    <location>
        <begin position="122"/>
        <end position="146"/>
    </location>
</feature>
<evidence type="ECO:0000313" key="2">
    <source>
        <dbReference type="EMBL" id="KKF93644.1"/>
    </source>
</evidence>
<keyword evidence="3" id="KW-1185">Reference proteome</keyword>
<name>A0A0F8DCD0_CERFI</name>
<feature type="transmembrane region" description="Helical" evidence="1">
    <location>
        <begin position="158"/>
        <end position="176"/>
    </location>
</feature>
<proteinExistence type="predicted"/>
<evidence type="ECO:0008006" key="4">
    <source>
        <dbReference type="Google" id="ProtNLM"/>
    </source>
</evidence>
<dbReference type="AlphaFoldDB" id="A0A0F8DCD0"/>
<feature type="transmembrane region" description="Helical" evidence="1">
    <location>
        <begin position="251"/>
        <end position="273"/>
    </location>
</feature>
<dbReference type="EMBL" id="LBBL01000220">
    <property type="protein sequence ID" value="KKF93644.1"/>
    <property type="molecule type" value="Genomic_DNA"/>
</dbReference>
<comment type="caution">
    <text evidence="2">The sequence shown here is derived from an EMBL/GenBank/DDBJ whole genome shotgun (WGS) entry which is preliminary data.</text>
</comment>
<feature type="transmembrane region" description="Helical" evidence="1">
    <location>
        <begin position="197"/>
        <end position="219"/>
    </location>
</feature>
<feature type="transmembrane region" description="Helical" evidence="1">
    <location>
        <begin position="329"/>
        <end position="350"/>
    </location>
</feature>
<sequence length="355" mass="38410">MHQIASFIVKRGLGAADDVDVDMASLKDSLPEWTGLLFGLEFAILLPVIFWVTYTLSRVYATLAMIEDEAAPTYSRLPSISTKTESDVVTKDPSAPLFDMTPITANVCRTARHLKTFGGFRACFRGFVCMTLSNLVLSLVTCSLMLLLPASFKPFCSLAGSLAVAQFMAAWVHIIMTPGSSRSWFKRMPAFGPTMRATSRAIVLNWAATHACVAGYTLIRSHMLACSAHHAAAVAAATGVDPATPTPDARFVLLDIAMAVVYALVVVPTEVLLARSRASLLPAEEDSIINFDRSLGGRVTETGFVSLVAVWKSVGATAWKRIAKFHMRIFAVAASVLVPVTAMIAMQLYVLRNMN</sequence>